<dbReference type="RefSeq" id="WP_148640385.1">
    <property type="nucleotide sequence ID" value="NZ_DF968357.1"/>
</dbReference>
<protein>
    <recommendedName>
        <fullName evidence="4">Secreted protein</fullName>
    </recommendedName>
</protein>
<name>A0A0K8PST7_STRAJ</name>
<keyword evidence="3" id="KW-1185">Reference proteome</keyword>
<dbReference type="AlphaFoldDB" id="A0A0K8PST7"/>
<accession>A0A0K8PST7</accession>
<dbReference type="EMBL" id="DF968357">
    <property type="protein sequence ID" value="GAP50932.1"/>
    <property type="molecule type" value="Genomic_DNA"/>
</dbReference>
<feature type="chain" id="PRO_5005514414" description="Secreted protein" evidence="1">
    <location>
        <begin position="33"/>
        <end position="140"/>
    </location>
</feature>
<feature type="signal peptide" evidence="1">
    <location>
        <begin position="1"/>
        <end position="32"/>
    </location>
</feature>
<dbReference type="OrthoDB" id="4314950at2"/>
<dbReference type="PATRIC" id="fig|146537.3.peg.6096"/>
<organism evidence="2 3">
    <name type="scientific">Streptomyces azureus</name>
    <dbReference type="NCBI Taxonomy" id="146537"/>
    <lineage>
        <taxon>Bacteria</taxon>
        <taxon>Bacillati</taxon>
        <taxon>Actinomycetota</taxon>
        <taxon>Actinomycetes</taxon>
        <taxon>Kitasatosporales</taxon>
        <taxon>Streptomycetaceae</taxon>
        <taxon>Streptomyces</taxon>
    </lineage>
</organism>
<sequence>MEFFMPKRLLAKVAALSAVPAIVLGAGTPAFAANQNVNLYVNSVLRGSLYFYEDGDRFGLWDDSADGHGTRAYVEYWRDPAITYYPLASWYNGEGAHNSVYKTVDLNTSDTYRMKVCTVDGSGDTTPVNCSSWKVFKASS</sequence>
<keyword evidence="1" id="KW-0732">Signal</keyword>
<proteinExistence type="predicted"/>
<evidence type="ECO:0000256" key="1">
    <source>
        <dbReference type="SAM" id="SignalP"/>
    </source>
</evidence>
<evidence type="ECO:0000313" key="3">
    <source>
        <dbReference type="Proteomes" id="UP000053859"/>
    </source>
</evidence>
<evidence type="ECO:0008006" key="4">
    <source>
        <dbReference type="Google" id="ProtNLM"/>
    </source>
</evidence>
<gene>
    <name evidence="2" type="ORF">SAZU_5792</name>
</gene>
<dbReference type="Proteomes" id="UP000053859">
    <property type="component" value="Unassembled WGS sequence"/>
</dbReference>
<reference evidence="2" key="1">
    <citation type="journal article" date="2015" name="Genome Announc.">
        <title>Draft Genome Sequence of Thiostrepton-Producing Streptomyces azureus ATCC 14921.</title>
        <authorList>
            <person name="Sakihara K."/>
            <person name="Maeda J."/>
            <person name="Tashiro K."/>
            <person name="Fujino Y."/>
            <person name="Kuhara S."/>
            <person name="Ohshima T."/>
            <person name="Ogata S."/>
            <person name="Doi K."/>
        </authorList>
    </citation>
    <scope>NUCLEOTIDE SEQUENCE [LARGE SCALE GENOMIC DNA]</scope>
    <source>
        <strain evidence="2">ATCC14921</strain>
    </source>
</reference>
<evidence type="ECO:0000313" key="2">
    <source>
        <dbReference type="EMBL" id="GAP50932.1"/>
    </source>
</evidence>